<dbReference type="Ensembl" id="ENSSSCT00045012131.1">
    <property type="protein sequence ID" value="ENSSSCP00045008272.1"/>
    <property type="gene ID" value="ENSSSCG00045007317.1"/>
</dbReference>
<sequence length="73" mass="7989">MEAVDLVAEFPQPARTAALPRCSSGLRPCQISMFLSLKCLNTRSSHLRAHGRKMVPKILSLLVKDGAPKAFII</sequence>
<dbReference type="Ensembl" id="ENSSSCT00070052597.1">
    <property type="protein sequence ID" value="ENSSSCP00070044532.1"/>
    <property type="gene ID" value="ENSSSCG00070026254.1"/>
</dbReference>
<evidence type="ECO:0000313" key="2">
    <source>
        <dbReference type="Proteomes" id="UP000314985"/>
    </source>
</evidence>
<dbReference type="Proteomes" id="UP000314985">
    <property type="component" value="Chromosome 18"/>
</dbReference>
<accession>A0A4X1VSG7</accession>
<dbReference type="Proteomes" id="UP000694724">
    <property type="component" value="Unplaced"/>
</dbReference>
<reference evidence="1 2" key="1">
    <citation type="submission" date="2017-08" db="EMBL/GenBank/DDBJ databases">
        <title>USMARCv1.0.</title>
        <authorList>
            <person name="Hannum G.I."/>
            <person name="Koren S."/>
            <person name="Schroeder S.G."/>
            <person name="Chin S.C."/>
            <person name="Nonneman D.J."/>
            <person name="Becker S.A."/>
            <person name="Rosen B.D."/>
            <person name="Bickhart D.M."/>
            <person name="Putnam N.H."/>
            <person name="Green R.E."/>
            <person name="Tuggle C.K."/>
            <person name="Liu H."/>
            <person name="Rohrer G.A."/>
            <person name="Warr A."/>
            <person name="Hall R."/>
            <person name="Kim K."/>
            <person name="Hume D.A."/>
            <person name="Talbot R."/>
            <person name="Chow W."/>
            <person name="Howe K."/>
            <person name="Schwartz A.S."/>
            <person name="Watson M."/>
            <person name="Archibald A.L."/>
            <person name="Phillippy A.M."/>
            <person name="Smith T.P.L."/>
        </authorList>
    </citation>
    <scope>NUCLEOTIDE SEQUENCE [LARGE SCALE GENOMIC DNA]</scope>
</reference>
<dbReference type="Proteomes" id="UP000694728">
    <property type="component" value="Unplaced"/>
</dbReference>
<evidence type="ECO:0000313" key="1">
    <source>
        <dbReference type="Ensembl" id="ENSSSCP00070044532.1"/>
    </source>
</evidence>
<dbReference type="AlphaFoldDB" id="A0A4X1VSG7"/>
<dbReference type="Ensembl" id="ENSSSCT00065015059.1">
    <property type="protein sequence ID" value="ENSSSCP00065006145.1"/>
    <property type="gene ID" value="ENSSSCG00065011329.1"/>
</dbReference>
<name>A0A4X1VSG7_PIG</name>
<protein>
    <submittedName>
        <fullName evidence="1">Uncharacterized protein</fullName>
    </submittedName>
</protein>
<dbReference type="Ensembl" id="ENSSSCT00055057351.1">
    <property type="protein sequence ID" value="ENSSSCP00055045880.1"/>
    <property type="gene ID" value="ENSSSCG00055028907.1"/>
</dbReference>
<reference evidence="1" key="2">
    <citation type="submission" date="2025-05" db="UniProtKB">
        <authorList>
            <consortium name="Ensembl"/>
        </authorList>
    </citation>
    <scope>IDENTIFICATION</scope>
</reference>
<proteinExistence type="predicted"/>
<dbReference type="Proteomes" id="UP000694725">
    <property type="component" value="Unplaced"/>
</dbReference>
<organism evidence="1 2">
    <name type="scientific">Sus scrofa</name>
    <name type="common">Pig</name>
    <dbReference type="NCBI Taxonomy" id="9823"/>
    <lineage>
        <taxon>Eukaryota</taxon>
        <taxon>Metazoa</taxon>
        <taxon>Chordata</taxon>
        <taxon>Craniata</taxon>
        <taxon>Vertebrata</taxon>
        <taxon>Euteleostomi</taxon>
        <taxon>Mammalia</taxon>
        <taxon>Eutheria</taxon>
        <taxon>Laurasiatheria</taxon>
        <taxon>Artiodactyla</taxon>
        <taxon>Suina</taxon>
        <taxon>Suidae</taxon>
        <taxon>Sus</taxon>
    </lineage>
</organism>